<dbReference type="Proteomes" id="UP000324705">
    <property type="component" value="Chromosome 3B"/>
</dbReference>
<organism evidence="2 3">
    <name type="scientific">Triticum turgidum subsp. durum</name>
    <name type="common">Durum wheat</name>
    <name type="synonym">Triticum durum</name>
    <dbReference type="NCBI Taxonomy" id="4567"/>
    <lineage>
        <taxon>Eukaryota</taxon>
        <taxon>Viridiplantae</taxon>
        <taxon>Streptophyta</taxon>
        <taxon>Embryophyta</taxon>
        <taxon>Tracheophyta</taxon>
        <taxon>Spermatophyta</taxon>
        <taxon>Magnoliopsida</taxon>
        <taxon>Liliopsida</taxon>
        <taxon>Poales</taxon>
        <taxon>Poaceae</taxon>
        <taxon>BOP clade</taxon>
        <taxon>Pooideae</taxon>
        <taxon>Triticodae</taxon>
        <taxon>Triticeae</taxon>
        <taxon>Triticinae</taxon>
        <taxon>Triticum</taxon>
    </lineage>
</organism>
<dbReference type="EMBL" id="LT934116">
    <property type="protein sequence ID" value="VAH77267.1"/>
    <property type="molecule type" value="Genomic_DNA"/>
</dbReference>
<gene>
    <name evidence="2" type="ORF">TRITD_3Bv1G124380</name>
</gene>
<name>A0A9R1QGW2_TRITD</name>
<reference evidence="2 3" key="1">
    <citation type="submission" date="2017-09" db="EMBL/GenBank/DDBJ databases">
        <authorList>
            <consortium name="International Durum Wheat Genome Sequencing Consortium (IDWGSC)"/>
            <person name="Milanesi L."/>
        </authorList>
    </citation>
    <scope>NUCLEOTIDE SEQUENCE [LARGE SCALE GENOMIC DNA]</scope>
    <source>
        <strain evidence="3">cv. Svevo</strain>
    </source>
</reference>
<proteinExistence type="predicted"/>
<dbReference type="Pfam" id="PF00646">
    <property type="entry name" value="F-box"/>
    <property type="match status" value="1"/>
</dbReference>
<evidence type="ECO:0000313" key="2">
    <source>
        <dbReference type="EMBL" id="VAH77267.1"/>
    </source>
</evidence>
<dbReference type="InterPro" id="IPR053197">
    <property type="entry name" value="F-box_SCFL_complex_component"/>
</dbReference>
<keyword evidence="3" id="KW-1185">Reference proteome</keyword>
<dbReference type="Gramene" id="TRITD3Bv1G124380.1">
    <property type="protein sequence ID" value="TRITD3Bv1G124380.1"/>
    <property type="gene ID" value="TRITD3Bv1G124380"/>
</dbReference>
<accession>A0A9R1QGW2</accession>
<protein>
    <recommendedName>
        <fullName evidence="1">F-box domain-containing protein</fullName>
    </recommendedName>
</protein>
<dbReference type="InterPro" id="IPR036047">
    <property type="entry name" value="F-box-like_dom_sf"/>
</dbReference>
<dbReference type="AlphaFoldDB" id="A0A9R1QGW2"/>
<dbReference type="Gene3D" id="1.20.1280.50">
    <property type="match status" value="1"/>
</dbReference>
<evidence type="ECO:0000313" key="3">
    <source>
        <dbReference type="Proteomes" id="UP000324705"/>
    </source>
</evidence>
<dbReference type="SUPFAM" id="SSF81383">
    <property type="entry name" value="F-box domain"/>
    <property type="match status" value="1"/>
</dbReference>
<evidence type="ECO:0000259" key="1">
    <source>
        <dbReference type="PROSITE" id="PS50181"/>
    </source>
</evidence>
<dbReference type="SMART" id="SM00256">
    <property type="entry name" value="FBOX"/>
    <property type="match status" value="1"/>
</dbReference>
<dbReference type="InterPro" id="IPR001810">
    <property type="entry name" value="F-box_dom"/>
</dbReference>
<dbReference type="PROSITE" id="PS50181">
    <property type="entry name" value="FBOX"/>
    <property type="match status" value="1"/>
</dbReference>
<feature type="domain" description="F-box" evidence="1">
    <location>
        <begin position="40"/>
        <end position="93"/>
    </location>
</feature>
<dbReference type="PANTHER" id="PTHR34223:SF51">
    <property type="entry name" value="OS06G0556300 PROTEIN"/>
    <property type="match status" value="1"/>
</dbReference>
<dbReference type="PANTHER" id="PTHR34223">
    <property type="entry name" value="OS11G0201299 PROTEIN"/>
    <property type="match status" value="1"/>
</dbReference>
<sequence>MGLQDILKIIYAWLPVSPFPVLHKFNPSSDPNFGRGDDGEDRINNLPNDLLRNIVYRMPVKDAARTTAISPRWRSIWRSTPLLLKDRHLFRQVDLRDDID</sequence>